<sequence>MCAAEHGYIEIVRALLAHPDTEVCLADNDGSTALTIAMEAGHKDTALLIYASSNFSRGSSPEARDPQVHATPQPPPQNAAAAESCKVKAVLIFCNQLIKKSNYQEMKSAFCFKLLSLPPLTVNRIPESRLSRSVTPPPVPTAPPSHAGLSLAPLFPGARPTGAFFPTWVPAGSLFTPSRPSGGRAPLKGVPRTSAAATSRPRQSPIGHRGCRRLALEPPSGAGVWLQSGGGRAGPHNL</sequence>
<protein>
    <submittedName>
        <fullName evidence="1">Uncharacterized protein</fullName>
    </submittedName>
</protein>
<evidence type="ECO:0000313" key="1">
    <source>
        <dbReference type="EMBL" id="KAG0422649.1"/>
    </source>
</evidence>
<comment type="caution">
    <text evidence="1">The sequence shown here is derived from an EMBL/GenBank/DDBJ whole genome shotgun (WGS) entry which is preliminary data.</text>
</comment>
<dbReference type="EMBL" id="JABSTQ010010199">
    <property type="protein sequence ID" value="KAG0422649.1"/>
    <property type="molecule type" value="Genomic_DNA"/>
</dbReference>
<dbReference type="Proteomes" id="UP000805193">
    <property type="component" value="Unassembled WGS sequence"/>
</dbReference>
<keyword evidence="2" id="KW-1185">Reference proteome</keyword>
<evidence type="ECO:0000313" key="2">
    <source>
        <dbReference type="Proteomes" id="UP000805193"/>
    </source>
</evidence>
<organism evidence="1 2">
    <name type="scientific">Ixodes persulcatus</name>
    <name type="common">Taiga tick</name>
    <dbReference type="NCBI Taxonomy" id="34615"/>
    <lineage>
        <taxon>Eukaryota</taxon>
        <taxon>Metazoa</taxon>
        <taxon>Ecdysozoa</taxon>
        <taxon>Arthropoda</taxon>
        <taxon>Chelicerata</taxon>
        <taxon>Arachnida</taxon>
        <taxon>Acari</taxon>
        <taxon>Parasitiformes</taxon>
        <taxon>Ixodida</taxon>
        <taxon>Ixodoidea</taxon>
        <taxon>Ixodidae</taxon>
        <taxon>Ixodinae</taxon>
        <taxon>Ixodes</taxon>
    </lineage>
</organism>
<accession>A0AC60PP24</accession>
<name>A0AC60PP24_IXOPE</name>
<reference evidence="1 2" key="1">
    <citation type="journal article" date="2020" name="Cell">
        <title>Large-Scale Comparative Analyses of Tick Genomes Elucidate Their Genetic Diversity and Vector Capacities.</title>
        <authorList>
            <consortium name="Tick Genome and Microbiome Consortium (TIGMIC)"/>
            <person name="Jia N."/>
            <person name="Wang J."/>
            <person name="Shi W."/>
            <person name="Du L."/>
            <person name="Sun Y."/>
            <person name="Zhan W."/>
            <person name="Jiang J.F."/>
            <person name="Wang Q."/>
            <person name="Zhang B."/>
            <person name="Ji P."/>
            <person name="Bell-Sakyi L."/>
            <person name="Cui X.M."/>
            <person name="Yuan T.T."/>
            <person name="Jiang B.G."/>
            <person name="Yang W.F."/>
            <person name="Lam T.T."/>
            <person name="Chang Q.C."/>
            <person name="Ding S.J."/>
            <person name="Wang X.J."/>
            <person name="Zhu J.G."/>
            <person name="Ruan X.D."/>
            <person name="Zhao L."/>
            <person name="Wei J.T."/>
            <person name="Ye R.Z."/>
            <person name="Que T.C."/>
            <person name="Du C.H."/>
            <person name="Zhou Y.H."/>
            <person name="Cheng J.X."/>
            <person name="Dai P.F."/>
            <person name="Guo W.B."/>
            <person name="Han X.H."/>
            <person name="Huang E.J."/>
            <person name="Li L.F."/>
            <person name="Wei W."/>
            <person name="Gao Y.C."/>
            <person name="Liu J.Z."/>
            <person name="Shao H.Z."/>
            <person name="Wang X."/>
            <person name="Wang C.C."/>
            <person name="Yang T.C."/>
            <person name="Huo Q.B."/>
            <person name="Li W."/>
            <person name="Chen H.Y."/>
            <person name="Chen S.E."/>
            <person name="Zhou L.G."/>
            <person name="Ni X.B."/>
            <person name="Tian J.H."/>
            <person name="Sheng Y."/>
            <person name="Liu T."/>
            <person name="Pan Y.S."/>
            <person name="Xia L.Y."/>
            <person name="Li J."/>
            <person name="Zhao F."/>
            <person name="Cao W.C."/>
        </authorList>
    </citation>
    <scope>NUCLEOTIDE SEQUENCE [LARGE SCALE GENOMIC DNA]</scope>
    <source>
        <strain evidence="1">Iper-2018</strain>
    </source>
</reference>
<gene>
    <name evidence="1" type="ORF">HPB47_001539</name>
</gene>
<proteinExistence type="predicted"/>